<dbReference type="KEGG" id="dpte:113795486"/>
<comment type="similarity">
    <text evidence="1">Belongs to the small GTPase superfamily. Rab family.</text>
</comment>
<evidence type="ECO:0000256" key="2">
    <source>
        <dbReference type="ARBA" id="ARBA00022741"/>
    </source>
</evidence>
<keyword evidence="4" id="KW-0449">Lipoprotein</keyword>
<reference evidence="7 8" key="1">
    <citation type="submission" date="2025-08" db="UniProtKB">
        <authorList>
            <consortium name="RefSeq"/>
        </authorList>
    </citation>
    <scope>IDENTIFICATION</scope>
    <source>
        <strain evidence="7 8">Airmid</strain>
    </source>
</reference>
<evidence type="ECO:0000256" key="4">
    <source>
        <dbReference type="ARBA" id="ARBA00023288"/>
    </source>
</evidence>
<dbReference type="FunFam" id="3.40.50.300:FF:001149">
    <property type="entry name" value="Rab40, isoform A"/>
    <property type="match status" value="1"/>
</dbReference>
<evidence type="ECO:0000256" key="5">
    <source>
        <dbReference type="ARBA" id="ARBA00023289"/>
    </source>
</evidence>
<protein>
    <submittedName>
        <fullName evidence="7 8">Ras-related protein Rab-27A-like</fullName>
    </submittedName>
</protein>
<accession>A0A6P6Y854</accession>
<dbReference type="OrthoDB" id="9989112at2759"/>
<dbReference type="InterPro" id="IPR005225">
    <property type="entry name" value="Small_GTP-bd"/>
</dbReference>
<dbReference type="SMART" id="SM00175">
    <property type="entry name" value="RAB"/>
    <property type="match status" value="1"/>
</dbReference>
<dbReference type="SMART" id="SM00173">
    <property type="entry name" value="RAS"/>
    <property type="match status" value="1"/>
</dbReference>
<dbReference type="GeneID" id="113795486"/>
<dbReference type="InterPro" id="IPR001806">
    <property type="entry name" value="Small_GTPase"/>
</dbReference>
<dbReference type="PRINTS" id="PR00449">
    <property type="entry name" value="RASTRNSFRMNG"/>
</dbReference>
<dbReference type="GO" id="GO:0003924">
    <property type="term" value="F:GTPase activity"/>
    <property type="evidence" value="ECO:0007669"/>
    <property type="project" value="InterPro"/>
</dbReference>
<dbReference type="InterPro" id="IPR027417">
    <property type="entry name" value="P-loop_NTPase"/>
</dbReference>
<gene>
    <name evidence="7 8" type="primary">LOC113795486</name>
</gene>
<dbReference type="Proteomes" id="UP000515146">
    <property type="component" value="Unplaced"/>
</dbReference>
<dbReference type="PROSITE" id="PS51420">
    <property type="entry name" value="RHO"/>
    <property type="match status" value="1"/>
</dbReference>
<keyword evidence="5" id="KW-0636">Prenylation</keyword>
<dbReference type="SMART" id="SM00174">
    <property type="entry name" value="RHO"/>
    <property type="match status" value="1"/>
</dbReference>
<evidence type="ECO:0000313" key="7">
    <source>
        <dbReference type="RefSeq" id="XP_027201470.1"/>
    </source>
</evidence>
<dbReference type="NCBIfam" id="TIGR00231">
    <property type="entry name" value="small_GTP"/>
    <property type="match status" value="1"/>
</dbReference>
<dbReference type="SUPFAM" id="SSF52540">
    <property type="entry name" value="P-loop containing nucleoside triphosphate hydrolases"/>
    <property type="match status" value="1"/>
</dbReference>
<dbReference type="InterPro" id="IPR050305">
    <property type="entry name" value="Small_GTPase_Rab"/>
</dbReference>
<keyword evidence="3" id="KW-0342">GTP-binding</keyword>
<evidence type="ECO:0000313" key="8">
    <source>
        <dbReference type="RefSeq" id="XP_027201471.1"/>
    </source>
</evidence>
<dbReference type="RefSeq" id="XP_027201471.1">
    <property type="nucleotide sequence ID" value="XM_027345670.1"/>
</dbReference>
<dbReference type="AlphaFoldDB" id="A0A6P6Y854"/>
<proteinExistence type="inferred from homology"/>
<dbReference type="PROSITE" id="PS51421">
    <property type="entry name" value="RAS"/>
    <property type="match status" value="1"/>
</dbReference>
<dbReference type="RefSeq" id="XP_027201470.1">
    <property type="nucleotide sequence ID" value="XM_027345669.1"/>
</dbReference>
<name>A0A6P6Y854_DERPT</name>
<dbReference type="PANTHER" id="PTHR47980">
    <property type="entry name" value="LD44762P"/>
    <property type="match status" value="1"/>
</dbReference>
<dbReference type="Gene3D" id="3.40.50.300">
    <property type="entry name" value="P-loop containing nucleotide triphosphate hydrolases"/>
    <property type="match status" value="1"/>
</dbReference>
<evidence type="ECO:0000256" key="3">
    <source>
        <dbReference type="ARBA" id="ARBA00023134"/>
    </source>
</evidence>
<dbReference type="Pfam" id="PF00071">
    <property type="entry name" value="Ras"/>
    <property type="match status" value="1"/>
</dbReference>
<dbReference type="PROSITE" id="PS51419">
    <property type="entry name" value="RAB"/>
    <property type="match status" value="1"/>
</dbReference>
<dbReference type="OMA" id="MHAYTED"/>
<evidence type="ECO:0000313" key="6">
    <source>
        <dbReference type="Proteomes" id="UP000515146"/>
    </source>
</evidence>
<evidence type="ECO:0000256" key="1">
    <source>
        <dbReference type="ARBA" id="ARBA00006270"/>
    </source>
</evidence>
<keyword evidence="6" id="KW-1185">Reference proteome</keyword>
<dbReference type="SMART" id="SM00176">
    <property type="entry name" value="RAN"/>
    <property type="match status" value="1"/>
</dbReference>
<sequence length="265" mass="30405">MTSEQQQQQNPNCDYDYLIKFMALGDSGVGKTSFFYQFTDGTFDQKFISTVGIDFREKRIMYRSKQSRSMGRTQRIQLQLWDTAGQERFRSLTTAFFRGAMGFLILFDLTNETSFINIRDWLEQLKTHSYYENPEIVLCGNKVDLYDDRLISSERARKEAQKLGFPYFETSAATGQNVSKAIDTLLDMVMNRMQTSIEQLAFNIHNNKRLINNNNSGGGGTTILNNINNKDNVNNIIKLDHCDQNDLSGYASYGYNYIVSNCNGC</sequence>
<dbReference type="GO" id="GO:0005525">
    <property type="term" value="F:GTP binding"/>
    <property type="evidence" value="ECO:0007669"/>
    <property type="project" value="UniProtKB-KW"/>
</dbReference>
<keyword evidence="2" id="KW-0547">Nucleotide-binding</keyword>
<organism evidence="6 7">
    <name type="scientific">Dermatophagoides pteronyssinus</name>
    <name type="common">European house dust mite</name>
    <dbReference type="NCBI Taxonomy" id="6956"/>
    <lineage>
        <taxon>Eukaryota</taxon>
        <taxon>Metazoa</taxon>
        <taxon>Ecdysozoa</taxon>
        <taxon>Arthropoda</taxon>
        <taxon>Chelicerata</taxon>
        <taxon>Arachnida</taxon>
        <taxon>Acari</taxon>
        <taxon>Acariformes</taxon>
        <taxon>Sarcoptiformes</taxon>
        <taxon>Astigmata</taxon>
        <taxon>Psoroptidia</taxon>
        <taxon>Analgoidea</taxon>
        <taxon>Pyroglyphidae</taxon>
        <taxon>Dermatophagoidinae</taxon>
        <taxon>Dermatophagoides</taxon>
    </lineage>
</organism>